<evidence type="ECO:0000313" key="3">
    <source>
        <dbReference type="Proteomes" id="UP001595075"/>
    </source>
</evidence>
<evidence type="ECO:0000256" key="1">
    <source>
        <dbReference type="SAM" id="MobiDB-lite"/>
    </source>
</evidence>
<dbReference type="EMBL" id="JAZHXI010000010">
    <property type="protein sequence ID" value="KAL2067146.1"/>
    <property type="molecule type" value="Genomic_DNA"/>
</dbReference>
<protein>
    <submittedName>
        <fullName evidence="2">Uncharacterized protein</fullName>
    </submittedName>
</protein>
<reference evidence="2 3" key="1">
    <citation type="journal article" date="2024" name="Commun. Biol.">
        <title>Comparative genomic analysis of thermophilic fungi reveals convergent evolutionary adaptations and gene losses.</title>
        <authorList>
            <person name="Steindorff A.S."/>
            <person name="Aguilar-Pontes M.V."/>
            <person name="Robinson A.J."/>
            <person name="Andreopoulos B."/>
            <person name="LaButti K."/>
            <person name="Kuo A."/>
            <person name="Mondo S."/>
            <person name="Riley R."/>
            <person name="Otillar R."/>
            <person name="Haridas S."/>
            <person name="Lipzen A."/>
            <person name="Grimwood J."/>
            <person name="Schmutz J."/>
            <person name="Clum A."/>
            <person name="Reid I.D."/>
            <person name="Moisan M.C."/>
            <person name="Butler G."/>
            <person name="Nguyen T.T.M."/>
            <person name="Dewar K."/>
            <person name="Conant G."/>
            <person name="Drula E."/>
            <person name="Henrissat B."/>
            <person name="Hansel C."/>
            <person name="Singer S."/>
            <person name="Hutchinson M.I."/>
            <person name="de Vries R.P."/>
            <person name="Natvig D.O."/>
            <person name="Powell A.J."/>
            <person name="Tsang A."/>
            <person name="Grigoriev I.V."/>
        </authorList>
    </citation>
    <scope>NUCLEOTIDE SEQUENCE [LARGE SCALE GENOMIC DNA]</scope>
    <source>
        <strain evidence="2 3">CBS 494.80</strain>
    </source>
</reference>
<feature type="compositionally biased region" description="Low complexity" evidence="1">
    <location>
        <begin position="96"/>
        <end position="111"/>
    </location>
</feature>
<evidence type="ECO:0000313" key="2">
    <source>
        <dbReference type="EMBL" id="KAL2067146.1"/>
    </source>
</evidence>
<keyword evidence="3" id="KW-1185">Reference proteome</keyword>
<sequence>MPNTHHSHKRSLQRQCRDLEEELARNIAHIEHHLLERRNLEDQLHQTIASIEFQIRNIKDQLASIDSQEEEEGDEVVVRLRLTQKLSSYDGDSESETSSTSGTGTGTATTESEADSESEFGSESGSGSGSTVMPMRRGDFFVIDDQERYAEIVRGIVRDEMEEILMAKEAEQAAAAKKDGKRAKKLAKRSR</sequence>
<gene>
    <name evidence="2" type="ORF">VTL71DRAFT_1570</name>
</gene>
<feature type="region of interest" description="Disordered" evidence="1">
    <location>
        <begin position="88"/>
        <end position="134"/>
    </location>
</feature>
<name>A0ABR4CCF0_9HELO</name>
<proteinExistence type="predicted"/>
<organism evidence="2 3">
    <name type="scientific">Oculimacula yallundae</name>
    <dbReference type="NCBI Taxonomy" id="86028"/>
    <lineage>
        <taxon>Eukaryota</taxon>
        <taxon>Fungi</taxon>
        <taxon>Dikarya</taxon>
        <taxon>Ascomycota</taxon>
        <taxon>Pezizomycotina</taxon>
        <taxon>Leotiomycetes</taxon>
        <taxon>Helotiales</taxon>
        <taxon>Ploettnerulaceae</taxon>
        <taxon>Oculimacula</taxon>
    </lineage>
</organism>
<feature type="compositionally biased region" description="Basic residues" evidence="1">
    <location>
        <begin position="179"/>
        <end position="191"/>
    </location>
</feature>
<dbReference type="Proteomes" id="UP001595075">
    <property type="component" value="Unassembled WGS sequence"/>
</dbReference>
<feature type="region of interest" description="Disordered" evidence="1">
    <location>
        <begin position="172"/>
        <end position="191"/>
    </location>
</feature>
<accession>A0ABR4CCF0</accession>
<comment type="caution">
    <text evidence="2">The sequence shown here is derived from an EMBL/GenBank/DDBJ whole genome shotgun (WGS) entry which is preliminary data.</text>
</comment>